<reference evidence="2 3" key="1">
    <citation type="journal article" date="2015" name="Mol. Plant Microbe Interact.">
        <title>Genome, transcriptome, and functional analyses of Penicillium expansum provide new insights into secondary metabolism and pathogenicity.</title>
        <authorList>
            <person name="Ballester A.R."/>
            <person name="Marcet-Houben M."/>
            <person name="Levin E."/>
            <person name="Sela N."/>
            <person name="Selma-Lazaro C."/>
            <person name="Carmona L."/>
            <person name="Wisniewski M."/>
            <person name="Droby S."/>
            <person name="Gonzalez-Candelas L."/>
            <person name="Gabaldon T."/>
        </authorList>
    </citation>
    <scope>NUCLEOTIDE SEQUENCE [LARGE SCALE GENOMIC DNA]</scope>
    <source>
        <strain evidence="2 3">MD-8</strain>
    </source>
</reference>
<proteinExistence type="predicted"/>
<name>A0A0A2L0L4_PENEN</name>
<accession>A0A0A2L0L4</accession>
<dbReference type="PhylomeDB" id="A0A0A2L0L4"/>
<evidence type="ECO:0000256" key="1">
    <source>
        <dbReference type="SAM" id="MobiDB-lite"/>
    </source>
</evidence>
<dbReference type="GeneID" id="27674400"/>
<dbReference type="VEuPathDB" id="FungiDB:PEXP_055760"/>
<organism evidence="2 3">
    <name type="scientific">Penicillium expansum</name>
    <name type="common">Blue mold rot fungus</name>
    <dbReference type="NCBI Taxonomy" id="27334"/>
    <lineage>
        <taxon>Eukaryota</taxon>
        <taxon>Fungi</taxon>
        <taxon>Dikarya</taxon>
        <taxon>Ascomycota</taxon>
        <taxon>Pezizomycotina</taxon>
        <taxon>Eurotiomycetes</taxon>
        <taxon>Eurotiomycetidae</taxon>
        <taxon>Eurotiales</taxon>
        <taxon>Aspergillaceae</taxon>
        <taxon>Penicillium</taxon>
    </lineage>
</organism>
<dbReference type="AlphaFoldDB" id="A0A0A2L0L4"/>
<sequence>MSSPVQITPQPQTGGVARPSESTSPQTLDIVRCSRCQQSLSLGQSGGSIVQFGMNSYYCSRCATKVGFGG</sequence>
<dbReference type="Proteomes" id="UP000030143">
    <property type="component" value="Unassembled WGS sequence"/>
</dbReference>
<dbReference type="OrthoDB" id="3920481at2759"/>
<protein>
    <submittedName>
        <fullName evidence="2">Uncharacterized protein</fullName>
    </submittedName>
</protein>
<dbReference type="HOGENOM" id="CLU_2671044_0_0_1"/>
<feature type="compositionally biased region" description="Polar residues" evidence="1">
    <location>
        <begin position="1"/>
        <end position="13"/>
    </location>
</feature>
<gene>
    <name evidence="2" type="ORF">PEX2_017060</name>
</gene>
<dbReference type="EMBL" id="JQFZ01000029">
    <property type="protein sequence ID" value="KGO61800.1"/>
    <property type="molecule type" value="Genomic_DNA"/>
</dbReference>
<keyword evidence="3" id="KW-1185">Reference proteome</keyword>
<feature type="region of interest" description="Disordered" evidence="1">
    <location>
        <begin position="1"/>
        <end position="26"/>
    </location>
</feature>
<evidence type="ECO:0000313" key="3">
    <source>
        <dbReference type="Proteomes" id="UP000030143"/>
    </source>
</evidence>
<dbReference type="RefSeq" id="XP_016602498.1">
    <property type="nucleotide sequence ID" value="XM_016738981.1"/>
</dbReference>
<comment type="caution">
    <text evidence="2">The sequence shown here is derived from an EMBL/GenBank/DDBJ whole genome shotgun (WGS) entry which is preliminary data.</text>
</comment>
<evidence type="ECO:0000313" key="2">
    <source>
        <dbReference type="EMBL" id="KGO61800.1"/>
    </source>
</evidence>